<gene>
    <name evidence="2" type="ORF">EZI54_18490</name>
</gene>
<feature type="transmembrane region" description="Helical" evidence="1">
    <location>
        <begin position="88"/>
        <end position="110"/>
    </location>
</feature>
<keyword evidence="1" id="KW-0812">Transmembrane</keyword>
<organism evidence="2 3">
    <name type="scientific">Marinobacter halodurans</name>
    <dbReference type="NCBI Taxonomy" id="2528979"/>
    <lineage>
        <taxon>Bacteria</taxon>
        <taxon>Pseudomonadati</taxon>
        <taxon>Pseudomonadota</taxon>
        <taxon>Gammaproteobacteria</taxon>
        <taxon>Pseudomonadales</taxon>
        <taxon>Marinobacteraceae</taxon>
        <taxon>Marinobacter</taxon>
    </lineage>
</organism>
<dbReference type="RefSeq" id="WP_131483361.1">
    <property type="nucleotide sequence ID" value="NZ_SJDL01000035.1"/>
</dbReference>
<reference evidence="2 3" key="1">
    <citation type="submission" date="2019-02" db="EMBL/GenBank/DDBJ databases">
        <title>Marinobacter halodurans sp. nov., a marine bacterium isolated from sea tidal flat.</title>
        <authorList>
            <person name="Yoo Y."/>
            <person name="Lee D.W."/>
            <person name="Kim B.S."/>
            <person name="Kim J.-J."/>
        </authorList>
    </citation>
    <scope>NUCLEOTIDE SEQUENCE [LARGE SCALE GENOMIC DNA]</scope>
    <source>
        <strain evidence="2 3">YJ-S3-2</strain>
    </source>
</reference>
<feature type="transmembrane region" description="Helical" evidence="1">
    <location>
        <begin position="130"/>
        <end position="157"/>
    </location>
</feature>
<keyword evidence="1" id="KW-0472">Membrane</keyword>
<feature type="transmembrane region" description="Helical" evidence="1">
    <location>
        <begin position="20"/>
        <end position="37"/>
    </location>
</feature>
<accession>A0ABY1ZJV6</accession>
<comment type="caution">
    <text evidence="2">The sequence shown here is derived from an EMBL/GenBank/DDBJ whole genome shotgun (WGS) entry which is preliminary data.</text>
</comment>
<feature type="transmembrane region" description="Helical" evidence="1">
    <location>
        <begin position="57"/>
        <end position="76"/>
    </location>
</feature>
<dbReference type="EMBL" id="SJDL01000035">
    <property type="protein sequence ID" value="TBW50366.1"/>
    <property type="molecule type" value="Genomic_DNA"/>
</dbReference>
<evidence type="ECO:0000313" key="3">
    <source>
        <dbReference type="Proteomes" id="UP000313645"/>
    </source>
</evidence>
<sequence length="186" mass="21215">MAKKYDRFIQNGHTQTSIACFWMLLGSFLPIIVDSAIKSWALPMGYSDAFWGNLKGGEVFILTTAMITPFFLLLLKKVAGQVKVQFRFFSFVFIFSLFSLIGGLLSFSYFRIGEIVKSGQVELGKGAEEYLYGLFGYDLSWFGVFIYLVSLIVWYYASYHDRYPGESYNEAVSSSQKNLNDKVFSK</sequence>
<protein>
    <submittedName>
        <fullName evidence="2">Uncharacterized protein</fullName>
    </submittedName>
</protein>
<dbReference type="Proteomes" id="UP000313645">
    <property type="component" value="Unassembled WGS sequence"/>
</dbReference>
<proteinExistence type="predicted"/>
<evidence type="ECO:0000313" key="2">
    <source>
        <dbReference type="EMBL" id="TBW50366.1"/>
    </source>
</evidence>
<keyword evidence="1" id="KW-1133">Transmembrane helix</keyword>
<evidence type="ECO:0000256" key="1">
    <source>
        <dbReference type="SAM" id="Phobius"/>
    </source>
</evidence>
<dbReference type="PROSITE" id="PS51257">
    <property type="entry name" value="PROKAR_LIPOPROTEIN"/>
    <property type="match status" value="1"/>
</dbReference>
<name>A0ABY1ZJV6_9GAMM</name>
<keyword evidence="3" id="KW-1185">Reference proteome</keyword>